<dbReference type="AlphaFoldDB" id="A0AAN8LH43"/>
<protein>
    <recommendedName>
        <fullName evidence="1">SET domain-containing protein</fullName>
    </recommendedName>
</protein>
<evidence type="ECO:0000259" key="1">
    <source>
        <dbReference type="Pfam" id="PF00856"/>
    </source>
</evidence>
<dbReference type="PANTHER" id="PTHR46307:SF4">
    <property type="entry name" value="G9A, ISOFORM B"/>
    <property type="match status" value="1"/>
</dbReference>
<dbReference type="GO" id="GO:0000122">
    <property type="term" value="P:negative regulation of transcription by RNA polymerase II"/>
    <property type="evidence" value="ECO:0007669"/>
    <property type="project" value="TreeGrafter"/>
</dbReference>
<feature type="domain" description="SET" evidence="1">
    <location>
        <begin position="2"/>
        <end position="45"/>
    </location>
</feature>
<dbReference type="GO" id="GO:0046974">
    <property type="term" value="F:histone H3K9 methyltransferase activity"/>
    <property type="evidence" value="ECO:0007669"/>
    <property type="project" value="TreeGrafter"/>
</dbReference>
<accession>A0AAN8LH43</accession>
<dbReference type="InterPro" id="IPR046341">
    <property type="entry name" value="SET_dom_sf"/>
</dbReference>
<name>A0AAN8LH43_9TELE</name>
<comment type="caution">
    <text evidence="2">The sequence shown here is derived from an EMBL/GenBank/DDBJ whole genome shotgun (WGS) entry which is preliminary data.</text>
</comment>
<evidence type="ECO:0000313" key="3">
    <source>
        <dbReference type="Proteomes" id="UP001356427"/>
    </source>
</evidence>
<dbReference type="Pfam" id="PF00856">
    <property type="entry name" value="SET"/>
    <property type="match status" value="1"/>
</dbReference>
<dbReference type="PANTHER" id="PTHR46307">
    <property type="entry name" value="G9A, ISOFORM B"/>
    <property type="match status" value="1"/>
</dbReference>
<reference evidence="2 3" key="1">
    <citation type="submission" date="2021-04" db="EMBL/GenBank/DDBJ databases">
        <authorList>
            <person name="De Guttry C."/>
            <person name="Zahm M."/>
            <person name="Klopp C."/>
            <person name="Cabau C."/>
            <person name="Louis A."/>
            <person name="Berthelot C."/>
            <person name="Parey E."/>
            <person name="Roest Crollius H."/>
            <person name="Montfort J."/>
            <person name="Robinson-Rechavi M."/>
            <person name="Bucao C."/>
            <person name="Bouchez O."/>
            <person name="Gislard M."/>
            <person name="Lluch J."/>
            <person name="Milhes M."/>
            <person name="Lampietro C."/>
            <person name="Lopez Roques C."/>
            <person name="Donnadieu C."/>
            <person name="Braasch I."/>
            <person name="Desvignes T."/>
            <person name="Postlethwait J."/>
            <person name="Bobe J."/>
            <person name="Wedekind C."/>
            <person name="Guiguen Y."/>
        </authorList>
    </citation>
    <scope>NUCLEOTIDE SEQUENCE [LARGE SCALE GENOMIC DNA]</scope>
    <source>
        <strain evidence="2">Cs_M1</strain>
        <tissue evidence="2">Blood</tissue>
    </source>
</reference>
<dbReference type="SUPFAM" id="SSF82199">
    <property type="entry name" value="SET domain"/>
    <property type="match status" value="1"/>
</dbReference>
<dbReference type="GO" id="GO:0005634">
    <property type="term" value="C:nucleus"/>
    <property type="evidence" value="ECO:0007669"/>
    <property type="project" value="TreeGrafter"/>
</dbReference>
<dbReference type="Proteomes" id="UP001356427">
    <property type="component" value="Unassembled WGS sequence"/>
</dbReference>
<dbReference type="GO" id="GO:0000785">
    <property type="term" value="C:chromatin"/>
    <property type="evidence" value="ECO:0007669"/>
    <property type="project" value="TreeGrafter"/>
</dbReference>
<dbReference type="InterPro" id="IPR001214">
    <property type="entry name" value="SET_dom"/>
</dbReference>
<sequence>MGWGVRALQDIPQGTFICEYVGEIITDAEADGRENDLFLFTLDNKVILNYIYENLTFLLANGVFRS</sequence>
<dbReference type="InterPro" id="IPR043550">
    <property type="entry name" value="EHMT1/EHMT2"/>
</dbReference>
<dbReference type="Gene3D" id="2.170.270.10">
    <property type="entry name" value="SET domain"/>
    <property type="match status" value="1"/>
</dbReference>
<dbReference type="GO" id="GO:0002039">
    <property type="term" value="F:p53 binding"/>
    <property type="evidence" value="ECO:0007669"/>
    <property type="project" value="InterPro"/>
</dbReference>
<organism evidence="2 3">
    <name type="scientific">Coregonus suidteri</name>
    <dbReference type="NCBI Taxonomy" id="861788"/>
    <lineage>
        <taxon>Eukaryota</taxon>
        <taxon>Metazoa</taxon>
        <taxon>Chordata</taxon>
        <taxon>Craniata</taxon>
        <taxon>Vertebrata</taxon>
        <taxon>Euteleostomi</taxon>
        <taxon>Actinopterygii</taxon>
        <taxon>Neopterygii</taxon>
        <taxon>Teleostei</taxon>
        <taxon>Protacanthopterygii</taxon>
        <taxon>Salmoniformes</taxon>
        <taxon>Salmonidae</taxon>
        <taxon>Coregoninae</taxon>
        <taxon>Coregonus</taxon>
    </lineage>
</organism>
<proteinExistence type="predicted"/>
<keyword evidence="3" id="KW-1185">Reference proteome</keyword>
<evidence type="ECO:0000313" key="2">
    <source>
        <dbReference type="EMBL" id="KAK6306580.1"/>
    </source>
</evidence>
<dbReference type="EMBL" id="JAGTTL010000021">
    <property type="protein sequence ID" value="KAK6306580.1"/>
    <property type="molecule type" value="Genomic_DNA"/>
</dbReference>
<gene>
    <name evidence="2" type="ORF">J4Q44_G00235050</name>
</gene>